<protein>
    <submittedName>
        <fullName evidence="1">Uncharacterized protein</fullName>
    </submittedName>
</protein>
<dbReference type="EMBL" id="CAJOBJ010111484">
    <property type="protein sequence ID" value="CAF4633739.1"/>
    <property type="molecule type" value="Genomic_DNA"/>
</dbReference>
<dbReference type="AlphaFoldDB" id="A0A8S2ZIV4"/>
<sequence length="51" mass="5799">SNFDNYILELHDNLDRLREIPDVDEQCAVLIGDLAQAYSEHPSPMQTGKLN</sequence>
<organism evidence="1 2">
    <name type="scientific">Rotaria magnacalcarata</name>
    <dbReference type="NCBI Taxonomy" id="392030"/>
    <lineage>
        <taxon>Eukaryota</taxon>
        <taxon>Metazoa</taxon>
        <taxon>Spiralia</taxon>
        <taxon>Gnathifera</taxon>
        <taxon>Rotifera</taxon>
        <taxon>Eurotatoria</taxon>
        <taxon>Bdelloidea</taxon>
        <taxon>Philodinida</taxon>
        <taxon>Philodinidae</taxon>
        <taxon>Rotaria</taxon>
    </lineage>
</organism>
<dbReference type="Proteomes" id="UP000681720">
    <property type="component" value="Unassembled WGS sequence"/>
</dbReference>
<proteinExistence type="predicted"/>
<comment type="caution">
    <text evidence="1">The sequence shown here is derived from an EMBL/GenBank/DDBJ whole genome shotgun (WGS) entry which is preliminary data.</text>
</comment>
<evidence type="ECO:0000313" key="2">
    <source>
        <dbReference type="Proteomes" id="UP000681720"/>
    </source>
</evidence>
<accession>A0A8S2ZIV4</accession>
<evidence type="ECO:0000313" key="1">
    <source>
        <dbReference type="EMBL" id="CAF4633739.1"/>
    </source>
</evidence>
<gene>
    <name evidence="1" type="ORF">GIL414_LOCUS40322</name>
</gene>
<feature type="non-terminal residue" evidence="1">
    <location>
        <position position="1"/>
    </location>
</feature>
<reference evidence="1" key="1">
    <citation type="submission" date="2021-02" db="EMBL/GenBank/DDBJ databases">
        <authorList>
            <person name="Nowell W R."/>
        </authorList>
    </citation>
    <scope>NUCLEOTIDE SEQUENCE</scope>
</reference>
<name>A0A8S2ZIV4_9BILA</name>